<keyword evidence="8 9" id="KW-0472">Membrane</keyword>
<evidence type="ECO:0000256" key="2">
    <source>
        <dbReference type="ARBA" id="ARBA00007783"/>
    </source>
</evidence>
<feature type="transmembrane region" description="Helical" evidence="9">
    <location>
        <begin position="154"/>
        <end position="177"/>
    </location>
</feature>
<evidence type="ECO:0000256" key="5">
    <source>
        <dbReference type="ARBA" id="ARBA00022519"/>
    </source>
</evidence>
<feature type="transmembrane region" description="Helical" evidence="9">
    <location>
        <begin position="80"/>
        <end position="99"/>
    </location>
</feature>
<keyword evidence="3 9" id="KW-0813">Transport</keyword>
<dbReference type="InterPro" id="IPR047817">
    <property type="entry name" value="ABC2_TM_bact-type"/>
</dbReference>
<keyword evidence="7 9" id="KW-1133">Transmembrane helix</keyword>
<evidence type="ECO:0000256" key="7">
    <source>
        <dbReference type="ARBA" id="ARBA00022989"/>
    </source>
</evidence>
<feature type="transmembrane region" description="Helical" evidence="9">
    <location>
        <begin position="189"/>
        <end position="206"/>
    </location>
</feature>
<dbReference type="PANTHER" id="PTHR30413">
    <property type="entry name" value="INNER MEMBRANE TRANSPORT PERMEASE"/>
    <property type="match status" value="1"/>
</dbReference>
<dbReference type="PANTHER" id="PTHR30413:SF8">
    <property type="entry name" value="TRANSPORT PERMEASE PROTEIN"/>
    <property type="match status" value="1"/>
</dbReference>
<evidence type="ECO:0000256" key="1">
    <source>
        <dbReference type="ARBA" id="ARBA00004429"/>
    </source>
</evidence>
<dbReference type="Pfam" id="PF01061">
    <property type="entry name" value="ABC2_membrane"/>
    <property type="match status" value="1"/>
</dbReference>
<evidence type="ECO:0000256" key="6">
    <source>
        <dbReference type="ARBA" id="ARBA00022692"/>
    </source>
</evidence>
<comment type="caution">
    <text evidence="11">The sequence shown here is derived from an EMBL/GenBank/DDBJ whole genome shotgun (WGS) entry which is preliminary data.</text>
</comment>
<dbReference type="GO" id="GO:0005886">
    <property type="term" value="C:plasma membrane"/>
    <property type="evidence" value="ECO:0007669"/>
    <property type="project" value="UniProtKB-SubCell"/>
</dbReference>
<evidence type="ECO:0000256" key="8">
    <source>
        <dbReference type="ARBA" id="ARBA00023136"/>
    </source>
</evidence>
<organism evidence="11 12">
    <name type="scientific">Candidatus Nomurabacteria bacterium GW2011_GWB1_47_6</name>
    <dbReference type="NCBI Taxonomy" id="1618749"/>
    <lineage>
        <taxon>Bacteria</taxon>
        <taxon>Candidatus Nomuraibacteriota</taxon>
    </lineage>
</organism>
<keyword evidence="6 9" id="KW-0812">Transmembrane</keyword>
<feature type="transmembrane region" description="Helical" evidence="9">
    <location>
        <begin position="242"/>
        <end position="263"/>
    </location>
</feature>
<keyword evidence="5" id="KW-0997">Cell inner membrane</keyword>
<feature type="domain" description="ABC transmembrane type-2" evidence="10">
    <location>
        <begin position="47"/>
        <end position="266"/>
    </location>
</feature>
<reference evidence="11 12" key="1">
    <citation type="journal article" date="2015" name="Nature">
        <title>rRNA introns, odd ribosomes, and small enigmatic genomes across a large radiation of phyla.</title>
        <authorList>
            <person name="Brown C.T."/>
            <person name="Hug L.A."/>
            <person name="Thomas B.C."/>
            <person name="Sharon I."/>
            <person name="Castelle C.J."/>
            <person name="Singh A."/>
            <person name="Wilkins M.J."/>
            <person name="Williams K.H."/>
            <person name="Banfield J.F."/>
        </authorList>
    </citation>
    <scope>NUCLEOTIDE SEQUENCE [LARGE SCALE GENOMIC DNA]</scope>
</reference>
<dbReference type="GO" id="GO:0140359">
    <property type="term" value="F:ABC-type transporter activity"/>
    <property type="evidence" value="ECO:0007669"/>
    <property type="project" value="InterPro"/>
</dbReference>
<evidence type="ECO:0000256" key="3">
    <source>
        <dbReference type="ARBA" id="ARBA00022448"/>
    </source>
</evidence>
<dbReference type="GO" id="GO:0015920">
    <property type="term" value="P:lipopolysaccharide transport"/>
    <property type="evidence" value="ECO:0007669"/>
    <property type="project" value="TreeGrafter"/>
</dbReference>
<dbReference type="PATRIC" id="fig|1618749.3.peg.274"/>
<dbReference type="InterPro" id="IPR013525">
    <property type="entry name" value="ABC2_TM"/>
</dbReference>
<comment type="similarity">
    <text evidence="2 9">Belongs to the ABC-2 integral membrane protein family.</text>
</comment>
<dbReference type="Proteomes" id="UP000034879">
    <property type="component" value="Unassembled WGS sequence"/>
</dbReference>
<protein>
    <recommendedName>
        <fullName evidence="9">Transport permease protein</fullName>
    </recommendedName>
</protein>
<evidence type="ECO:0000256" key="9">
    <source>
        <dbReference type="RuleBase" id="RU361157"/>
    </source>
</evidence>
<comment type="subcellular location">
    <subcellularLocation>
        <location evidence="1">Cell inner membrane</location>
        <topology evidence="1">Multi-pass membrane protein</topology>
    </subcellularLocation>
    <subcellularLocation>
        <location evidence="9">Cell membrane</location>
        <topology evidence="9">Multi-pass membrane protein</topology>
    </subcellularLocation>
</comment>
<feature type="transmembrane region" description="Helical" evidence="9">
    <location>
        <begin position="46"/>
        <end position="68"/>
    </location>
</feature>
<accession>A0A0G1T135</accession>
<evidence type="ECO:0000313" key="12">
    <source>
        <dbReference type="Proteomes" id="UP000034879"/>
    </source>
</evidence>
<feature type="transmembrane region" description="Helical" evidence="9">
    <location>
        <begin position="120"/>
        <end position="148"/>
    </location>
</feature>
<evidence type="ECO:0000256" key="4">
    <source>
        <dbReference type="ARBA" id="ARBA00022475"/>
    </source>
</evidence>
<proteinExistence type="inferred from homology"/>
<evidence type="ECO:0000259" key="10">
    <source>
        <dbReference type="PROSITE" id="PS51012"/>
    </source>
</evidence>
<gene>
    <name evidence="11" type="ORF">UY01_C0010G0013</name>
</gene>
<evidence type="ECO:0000313" key="11">
    <source>
        <dbReference type="EMBL" id="KKU75536.1"/>
    </source>
</evidence>
<sequence>MENTVTTIIRPQKKFTFLDLREIWEHKELLYFFTWRDLKIRYKQTLVGVGWALFQPFITMVVFSIFFGNFAKMPSDGIPYPLFVYSGLLFWQFFSSSLAQASSSLVSNQNIITRVYFPRLILPFYSTLTNLIDFGVASLMLVALMIYYSFTPTLLIILIPLLIFITFLFAVGLGLFLASLNVKYRDIKYILPFFIQMLLFITPVIYPPSILGKYSWVLAFNPMTGVIKTARAILLGTPAINWLQLGISSLAAVAIFVIGVVYFKKTEKFFADLI</sequence>
<name>A0A0G1T135_9BACT</name>
<dbReference type="AlphaFoldDB" id="A0A0G1T135"/>
<keyword evidence="4 9" id="KW-1003">Cell membrane</keyword>
<dbReference type="PROSITE" id="PS51012">
    <property type="entry name" value="ABC_TM2"/>
    <property type="match status" value="1"/>
</dbReference>
<dbReference type="EMBL" id="LCOJ01000010">
    <property type="protein sequence ID" value="KKU75536.1"/>
    <property type="molecule type" value="Genomic_DNA"/>
</dbReference>